<name>A0ABT8TIR6_9GAMM</name>
<keyword evidence="1" id="KW-0472">Membrane</keyword>
<keyword evidence="1" id="KW-0812">Transmembrane</keyword>
<gene>
    <name evidence="2" type="ORF">QWI16_16705</name>
</gene>
<feature type="transmembrane region" description="Helical" evidence="1">
    <location>
        <begin position="60"/>
        <end position="84"/>
    </location>
</feature>
<dbReference type="Proteomes" id="UP001168380">
    <property type="component" value="Unassembled WGS sequence"/>
</dbReference>
<organism evidence="2 3">
    <name type="scientific">Gilvimarinus algae</name>
    <dbReference type="NCBI Taxonomy" id="3058037"/>
    <lineage>
        <taxon>Bacteria</taxon>
        <taxon>Pseudomonadati</taxon>
        <taxon>Pseudomonadota</taxon>
        <taxon>Gammaproteobacteria</taxon>
        <taxon>Cellvibrionales</taxon>
        <taxon>Cellvibrionaceae</taxon>
        <taxon>Gilvimarinus</taxon>
    </lineage>
</organism>
<comment type="caution">
    <text evidence="2">The sequence shown here is derived from an EMBL/GenBank/DDBJ whole genome shotgun (WGS) entry which is preliminary data.</text>
</comment>
<reference evidence="2" key="1">
    <citation type="submission" date="2023-07" db="EMBL/GenBank/DDBJ databases">
        <title>Gilvimarinus algae sp. nov., isolated from the surface of Kelp.</title>
        <authorList>
            <person name="Sun Y.Y."/>
            <person name="Gong Y."/>
            <person name="Du Z.J."/>
        </authorList>
    </citation>
    <scope>NUCLEOTIDE SEQUENCE</scope>
    <source>
        <strain evidence="2">SDUM040014</strain>
    </source>
</reference>
<keyword evidence="1" id="KW-1133">Transmembrane helix</keyword>
<protein>
    <submittedName>
        <fullName evidence="2">Paraquat-inducible protein A</fullName>
    </submittedName>
</protein>
<feature type="transmembrane region" description="Helical" evidence="1">
    <location>
        <begin position="104"/>
        <end position="131"/>
    </location>
</feature>
<accession>A0ABT8TIR6</accession>
<evidence type="ECO:0000313" key="2">
    <source>
        <dbReference type="EMBL" id="MDO3383826.1"/>
    </source>
</evidence>
<dbReference type="RefSeq" id="WP_302714879.1">
    <property type="nucleotide sequence ID" value="NZ_JAULRT010000062.1"/>
</dbReference>
<feature type="transmembrane region" description="Helical" evidence="1">
    <location>
        <begin position="182"/>
        <end position="201"/>
    </location>
</feature>
<dbReference type="InterPro" id="IPR007498">
    <property type="entry name" value="PqiA-like"/>
</dbReference>
<feature type="transmembrane region" description="Helical" evidence="1">
    <location>
        <begin position="152"/>
        <end position="170"/>
    </location>
</feature>
<dbReference type="EMBL" id="JAULRT010000062">
    <property type="protein sequence ID" value="MDO3383826.1"/>
    <property type="molecule type" value="Genomic_DNA"/>
</dbReference>
<sequence>MQATELTPASHGVCPPATHLSACLECDQLLDIPDDQPRPRCPRCGAAQAPFQPFDPTRPLALALAALILAIPANLYPQMAFSLLGRPNAYTLAGGAWHLIDVGFWWVGALVLVCTLVAPLVLLSLIIGTCLAWKLHLPSSWIASGLKLYHQVASWVMLDVYLLAVIVSVVKLKDMGSFELTTGFFCFVLMLVLLSVAMVSFNTERFWDLWEARRAGH</sequence>
<evidence type="ECO:0000256" key="1">
    <source>
        <dbReference type="SAM" id="Phobius"/>
    </source>
</evidence>
<keyword evidence="3" id="KW-1185">Reference proteome</keyword>
<evidence type="ECO:0000313" key="3">
    <source>
        <dbReference type="Proteomes" id="UP001168380"/>
    </source>
</evidence>
<dbReference type="Pfam" id="PF04403">
    <property type="entry name" value="PqiA"/>
    <property type="match status" value="1"/>
</dbReference>
<proteinExistence type="predicted"/>